<evidence type="ECO:0008006" key="3">
    <source>
        <dbReference type="Google" id="ProtNLM"/>
    </source>
</evidence>
<name>A0A167KW54_9GAMM</name>
<comment type="caution">
    <text evidence="1">The sequence shown here is derived from an EMBL/GenBank/DDBJ whole genome shotgun (WGS) entry which is preliminary data.</text>
</comment>
<proteinExistence type="predicted"/>
<dbReference type="EMBL" id="AUXX01000034">
    <property type="protein sequence ID" value="KZN63384.1"/>
    <property type="molecule type" value="Genomic_DNA"/>
</dbReference>
<organism evidence="1 2">
    <name type="scientific">Pseudoalteromonas luteoviolacea S4060-1</name>
    <dbReference type="NCBI Taxonomy" id="1365257"/>
    <lineage>
        <taxon>Bacteria</taxon>
        <taxon>Pseudomonadati</taxon>
        <taxon>Pseudomonadota</taxon>
        <taxon>Gammaproteobacteria</taxon>
        <taxon>Alteromonadales</taxon>
        <taxon>Pseudoalteromonadaceae</taxon>
        <taxon>Pseudoalteromonas</taxon>
    </lineage>
</organism>
<dbReference type="PROSITE" id="PS51257">
    <property type="entry name" value="PROKAR_LIPOPROTEIN"/>
    <property type="match status" value="1"/>
</dbReference>
<reference evidence="1 2" key="1">
    <citation type="submission" date="2013-07" db="EMBL/GenBank/DDBJ databases">
        <title>Comparative Genomic and Metabolomic Analysis of Twelve Strains of Pseudoalteromonas luteoviolacea.</title>
        <authorList>
            <person name="Vynne N.G."/>
            <person name="Mansson M."/>
            <person name="Gram L."/>
        </authorList>
    </citation>
    <scope>NUCLEOTIDE SEQUENCE [LARGE SCALE GENOMIC DNA]</scope>
    <source>
        <strain evidence="1 2">S4060-1</strain>
    </source>
</reference>
<gene>
    <name evidence="1" type="ORF">N478_03785</name>
</gene>
<accession>A0A167KW54</accession>
<dbReference type="AlphaFoldDB" id="A0A167KW54"/>
<evidence type="ECO:0000313" key="2">
    <source>
        <dbReference type="Proteomes" id="UP000076661"/>
    </source>
</evidence>
<dbReference type="Proteomes" id="UP000076661">
    <property type="component" value="Unassembled WGS sequence"/>
</dbReference>
<evidence type="ECO:0000313" key="1">
    <source>
        <dbReference type="EMBL" id="KZN63384.1"/>
    </source>
</evidence>
<protein>
    <recommendedName>
        <fullName evidence="3">Lipoprotein</fullName>
    </recommendedName>
</protein>
<sequence length="107" mass="12434">MNIVIRLAVISITFLMFGCSTNGSEGRTEFSRAETLEERIERNSFNKRVDRNVSALASFRSFNDGNLRLENPELEFMYFPERGRSAMSSPRKVTFSMYENTHYKKGF</sequence>